<evidence type="ECO:0000259" key="1">
    <source>
        <dbReference type="PROSITE" id="PS51332"/>
    </source>
</evidence>
<dbReference type="GO" id="GO:0046872">
    <property type="term" value="F:metal ion binding"/>
    <property type="evidence" value="ECO:0007669"/>
    <property type="project" value="InterPro"/>
</dbReference>
<dbReference type="AlphaFoldDB" id="A0A644ZIT8"/>
<dbReference type="Gene3D" id="3.40.50.280">
    <property type="entry name" value="Cobalamin-binding domain"/>
    <property type="match status" value="1"/>
</dbReference>
<comment type="caution">
    <text evidence="2">The sequence shown here is derived from an EMBL/GenBank/DDBJ whole genome shotgun (WGS) entry which is preliminary data.</text>
</comment>
<dbReference type="PROSITE" id="PS51332">
    <property type="entry name" value="B12_BINDING"/>
    <property type="match status" value="1"/>
</dbReference>
<dbReference type="Gene3D" id="3.30.30.60">
    <property type="entry name" value="D-lysine 5,6-aminomutase beta subunit KamE, N-terminal domain"/>
    <property type="match status" value="1"/>
</dbReference>
<gene>
    <name evidence="2" type="primary">oraE_2</name>
    <name evidence="2" type="ORF">SDC9_87387</name>
</gene>
<dbReference type="InterPro" id="IPR036724">
    <property type="entry name" value="Cobalamin-bd_sf"/>
</dbReference>
<dbReference type="Pfam" id="PF02310">
    <property type="entry name" value="B12-binding"/>
    <property type="match status" value="1"/>
</dbReference>
<reference evidence="2" key="1">
    <citation type="submission" date="2019-08" db="EMBL/GenBank/DDBJ databases">
        <authorList>
            <person name="Kucharzyk K."/>
            <person name="Murdoch R.W."/>
            <person name="Higgins S."/>
            <person name="Loffler F."/>
        </authorList>
    </citation>
    <scope>NUCLEOTIDE SEQUENCE</scope>
</reference>
<protein>
    <submittedName>
        <fullName evidence="2">D-ornithine 4,5-aminomutase subunit beta</fullName>
        <ecNumber evidence="2">5.4.3.5</ecNumber>
    </submittedName>
</protein>
<keyword evidence="2" id="KW-0413">Isomerase</keyword>
<dbReference type="EC" id="5.4.3.5" evidence="2"/>
<dbReference type="GO" id="GO:0047831">
    <property type="term" value="F:D-ornithine 4,5-aminomutase activity"/>
    <property type="evidence" value="ECO:0007669"/>
    <property type="project" value="UniProtKB-EC"/>
</dbReference>
<dbReference type="EMBL" id="VSSQ01009109">
    <property type="protein sequence ID" value="MPM40739.1"/>
    <property type="molecule type" value="Genomic_DNA"/>
</dbReference>
<dbReference type="InterPro" id="IPR028991">
    <property type="entry name" value="KamE_N"/>
</dbReference>
<dbReference type="SUPFAM" id="SSF52242">
    <property type="entry name" value="Cobalamin (vitamin B12)-binding domain"/>
    <property type="match status" value="1"/>
</dbReference>
<dbReference type="GO" id="GO:0031419">
    <property type="term" value="F:cobalamin binding"/>
    <property type="evidence" value="ECO:0007669"/>
    <property type="project" value="InterPro"/>
</dbReference>
<dbReference type="InterPro" id="IPR006158">
    <property type="entry name" value="Cobalamin-bd"/>
</dbReference>
<dbReference type="GO" id="GO:0046983">
    <property type="term" value="F:protein dimerization activity"/>
    <property type="evidence" value="ECO:0007669"/>
    <property type="project" value="InterPro"/>
</dbReference>
<accession>A0A644ZIT8</accession>
<proteinExistence type="predicted"/>
<name>A0A644ZIT8_9ZZZZ</name>
<dbReference type="Pfam" id="PF16554">
    <property type="entry name" value="OAM_dimer"/>
    <property type="match status" value="1"/>
</dbReference>
<dbReference type="InterPro" id="IPR036843">
    <property type="entry name" value="KamE_N_sf"/>
</dbReference>
<sequence length="195" mass="21249">MGLKEIAVISREVLHEAEGTRIELKGKVDFAIDVDSLVIPAEPDVLSEEELRAAVEQRPFRVVCGTIGEDEHSVGLREIIDIKHGGIEKYGIEVHYLGTSVPPEKLVGAAIELNADAMLASVIISHDDIHYKNIARIDRIAREMGVRDKLIFIAGGTQVEPEQAKKAGADAGFGRGTHGNHVATFLVKERAAREE</sequence>
<feature type="domain" description="B12-binding" evidence="1">
    <location>
        <begin position="59"/>
        <end position="193"/>
    </location>
</feature>
<organism evidence="2">
    <name type="scientific">bioreactor metagenome</name>
    <dbReference type="NCBI Taxonomy" id="1076179"/>
    <lineage>
        <taxon>unclassified sequences</taxon>
        <taxon>metagenomes</taxon>
        <taxon>ecological metagenomes</taxon>
    </lineage>
</organism>
<evidence type="ECO:0000313" key="2">
    <source>
        <dbReference type="EMBL" id="MPM40739.1"/>
    </source>
</evidence>